<feature type="chain" id="PRO_5006622633" evidence="1">
    <location>
        <begin position="32"/>
        <end position="713"/>
    </location>
</feature>
<feature type="signal peptide" evidence="1">
    <location>
        <begin position="1"/>
        <end position="31"/>
    </location>
</feature>
<protein>
    <submittedName>
        <fullName evidence="2">Membrane-associated protein, putative</fullName>
    </submittedName>
</protein>
<keyword evidence="3" id="KW-1185">Reference proteome</keyword>
<evidence type="ECO:0000256" key="1">
    <source>
        <dbReference type="SAM" id="SignalP"/>
    </source>
</evidence>
<accession>A0A0S4JR46</accession>
<name>A0A0S4JR46_BODSA</name>
<evidence type="ECO:0000313" key="2">
    <source>
        <dbReference type="EMBL" id="CUG93992.1"/>
    </source>
</evidence>
<proteinExistence type="predicted"/>
<reference evidence="3" key="1">
    <citation type="submission" date="2015-09" db="EMBL/GenBank/DDBJ databases">
        <authorList>
            <consortium name="Pathogen Informatics"/>
        </authorList>
    </citation>
    <scope>NUCLEOTIDE SEQUENCE [LARGE SCALE GENOMIC DNA]</scope>
    <source>
        <strain evidence="3">Lake Konstanz</strain>
    </source>
</reference>
<evidence type="ECO:0000313" key="3">
    <source>
        <dbReference type="Proteomes" id="UP000051952"/>
    </source>
</evidence>
<gene>
    <name evidence="2" type="ORF">BSAL_45955</name>
</gene>
<dbReference type="EMBL" id="CYKH01002216">
    <property type="protein sequence ID" value="CUG93992.1"/>
    <property type="molecule type" value="Genomic_DNA"/>
</dbReference>
<keyword evidence="1" id="KW-0732">Signal</keyword>
<dbReference type="VEuPathDB" id="TriTrypDB:BSAL_46020"/>
<dbReference type="Proteomes" id="UP000051952">
    <property type="component" value="Unassembled WGS sequence"/>
</dbReference>
<organism evidence="2 3">
    <name type="scientific">Bodo saltans</name>
    <name type="common">Flagellated protozoan</name>
    <dbReference type="NCBI Taxonomy" id="75058"/>
    <lineage>
        <taxon>Eukaryota</taxon>
        <taxon>Discoba</taxon>
        <taxon>Euglenozoa</taxon>
        <taxon>Kinetoplastea</taxon>
        <taxon>Metakinetoplastina</taxon>
        <taxon>Eubodonida</taxon>
        <taxon>Bodonidae</taxon>
        <taxon>Bodo</taxon>
    </lineage>
</organism>
<dbReference type="AlphaFoldDB" id="A0A0S4JR46"/>
<sequence length="713" mass="77251">MRPPHATLRWCFVSPLIVLLWSIFSVQLGSAISAPLDCPSSSTPMQVRLQLESNMDYSILNCSAASPMRYEFYASTNVANVTFVLSNSVGINLLLDASIASATLDNVSVQVSNISNTYYTELERNISFALLYFHKWGSGIFRLRCCTCTTGAVLRTWPLPMNNITIVNSSQPTLSIVSNVLVTNATLLLTNISVRTIFSDSPVVLIDTSDLTAFTELTFKFEGIEVDATAVNVSDAELLYGISSTTLAFIARINRANFQNVSLTTTNITAICNMAVTQQYFLSLTRIQMALAEISVSRILLNATSLQSVASPSTPTVFLGAFTLQVLRMVYCSILSSVVRVSQVQVGVTFRNVTLFVLTSSNTSSSTFLLEDTSVSSSNAFARGIEINNCTIIGIFMTYTTSWLIGAYEVAVLTFGTTDITAGSTFLVSNFSRKSSSLSTPWIQDLDPGYVVTLQQTTTSGDVTLLLLNVTSSSSTTFESAFGVRLTGVQVTGLHVVVDQCSWESSLVFNVIASTLISSSFRFTDSTFTNISIGLVALVALAMTSSSIVLGSNIIASGTPLFRWYVPYALSMNVSQIISSNVTAVFDPSVSSLGLIGVLDTVIQSQSRVVASFEGGNLLFPTPYGVIFVAFMSMQTDNSTVVAILPLQMTRSPVANTENLAWAILVNISSRQQQRFFIVRDQVVLPEHHSPSTHPCHRQQCHSLGEPLCCDLN</sequence>
<feature type="non-terminal residue" evidence="2">
    <location>
        <position position="713"/>
    </location>
</feature>